<evidence type="ECO:0000256" key="5">
    <source>
        <dbReference type="SAM" id="SignalP"/>
    </source>
</evidence>
<dbReference type="InterPro" id="IPR036770">
    <property type="entry name" value="Ankyrin_rpt-contain_sf"/>
</dbReference>
<feature type="repeat" description="ANK" evidence="3">
    <location>
        <begin position="156"/>
        <end position="188"/>
    </location>
</feature>
<dbReference type="InterPro" id="IPR002110">
    <property type="entry name" value="Ankyrin_rpt"/>
</dbReference>
<name>A0A1K0JG67_CUPNE</name>
<evidence type="ECO:0000256" key="4">
    <source>
        <dbReference type="SAM" id="MobiDB-lite"/>
    </source>
</evidence>
<evidence type="ECO:0000256" key="1">
    <source>
        <dbReference type="ARBA" id="ARBA00022737"/>
    </source>
</evidence>
<organism evidence="6">
    <name type="scientific">Cupriavidus necator</name>
    <name type="common">Alcaligenes eutrophus</name>
    <name type="synonym">Ralstonia eutropha</name>
    <dbReference type="NCBI Taxonomy" id="106590"/>
    <lineage>
        <taxon>Bacteria</taxon>
        <taxon>Pseudomonadati</taxon>
        <taxon>Pseudomonadota</taxon>
        <taxon>Betaproteobacteria</taxon>
        <taxon>Burkholderiales</taxon>
        <taxon>Burkholderiaceae</taxon>
        <taxon>Cupriavidus</taxon>
    </lineage>
</organism>
<evidence type="ECO:0000313" key="6">
    <source>
        <dbReference type="EMBL" id="SCU74262.1"/>
    </source>
</evidence>
<feature type="region of interest" description="Disordered" evidence="4">
    <location>
        <begin position="224"/>
        <end position="255"/>
    </location>
</feature>
<proteinExistence type="predicted"/>
<dbReference type="PROSITE" id="PS50297">
    <property type="entry name" value="ANK_REP_REGION"/>
    <property type="match status" value="3"/>
</dbReference>
<feature type="compositionally biased region" description="Low complexity" evidence="4">
    <location>
        <begin position="240"/>
        <end position="255"/>
    </location>
</feature>
<feature type="signal peptide" evidence="5">
    <location>
        <begin position="1"/>
        <end position="24"/>
    </location>
</feature>
<dbReference type="AlphaFoldDB" id="A0A1K0JG67"/>
<feature type="chain" id="PRO_5012656405" evidence="5">
    <location>
        <begin position="25"/>
        <end position="255"/>
    </location>
</feature>
<dbReference type="PANTHER" id="PTHR24173">
    <property type="entry name" value="ANKYRIN REPEAT CONTAINING"/>
    <property type="match status" value="1"/>
</dbReference>
<dbReference type="RefSeq" id="WP_422695990.1">
    <property type="nucleotide sequence ID" value="NZ_FMSH01000079.1"/>
</dbReference>
<protein>
    <submittedName>
        <fullName evidence="6">Ankyrin repeat protein containing three repeats</fullName>
    </submittedName>
</protein>
<dbReference type="PANTHER" id="PTHR24173:SF74">
    <property type="entry name" value="ANKYRIN REPEAT DOMAIN-CONTAINING PROTEIN 16"/>
    <property type="match status" value="1"/>
</dbReference>
<feature type="repeat" description="ANK" evidence="3">
    <location>
        <begin position="92"/>
        <end position="114"/>
    </location>
</feature>
<evidence type="ECO:0000256" key="3">
    <source>
        <dbReference type="PROSITE-ProRule" id="PRU00023"/>
    </source>
</evidence>
<feature type="repeat" description="ANK" evidence="3">
    <location>
        <begin position="123"/>
        <end position="155"/>
    </location>
</feature>
<dbReference type="Pfam" id="PF12796">
    <property type="entry name" value="Ank_2"/>
    <property type="match status" value="2"/>
</dbReference>
<evidence type="ECO:0000256" key="2">
    <source>
        <dbReference type="ARBA" id="ARBA00023043"/>
    </source>
</evidence>
<keyword evidence="1" id="KW-0677">Repeat</keyword>
<dbReference type="EMBL" id="FMSH01000079">
    <property type="protein sequence ID" value="SCU74262.1"/>
    <property type="molecule type" value="Genomic_DNA"/>
</dbReference>
<reference evidence="6" key="1">
    <citation type="submission" date="2016-09" db="EMBL/GenBank/DDBJ databases">
        <authorList>
            <person name="Capua I."/>
            <person name="De Benedictis P."/>
            <person name="Joannis T."/>
            <person name="Lombin L.H."/>
            <person name="Cattoli G."/>
        </authorList>
    </citation>
    <scope>NUCLEOTIDE SEQUENCE</scope>
    <source>
        <strain evidence="6">B9</strain>
    </source>
</reference>
<dbReference type="SUPFAM" id="SSF48403">
    <property type="entry name" value="Ankyrin repeat"/>
    <property type="match status" value="1"/>
</dbReference>
<keyword evidence="5" id="KW-0732">Signal</keyword>
<dbReference type="Gene3D" id="1.25.40.20">
    <property type="entry name" value="Ankyrin repeat-containing domain"/>
    <property type="match status" value="1"/>
</dbReference>
<dbReference type="PROSITE" id="PS50088">
    <property type="entry name" value="ANK_REPEAT"/>
    <property type="match status" value="3"/>
</dbReference>
<keyword evidence="2 3" id="KW-0040">ANK repeat</keyword>
<dbReference type="SMART" id="SM00248">
    <property type="entry name" value="ANK"/>
    <property type="match status" value="5"/>
</dbReference>
<dbReference type="PRINTS" id="PR01415">
    <property type="entry name" value="ANKYRIN"/>
</dbReference>
<gene>
    <name evidence="6" type="primary">arp</name>
    <name evidence="6" type="ORF">CNECB9_170009</name>
</gene>
<accession>A0A1K0JG67</accession>
<sequence length="255" mass="27524">MFDMKFARRAAGALALAAATLAQAAPADDMRKAVEFDDANTVKKLLAKGVDPNLVDSRGNPALVLALREKSLKAATVLIRAKDIDFDKANPAGETPLMMASLQGELDMVKLMVDEMEAEINKTGWTPLHYAATNGHNNVVKYLVDHAAYIDAESPNGTTPLMMAARGGHIETVKLLLDEGADMRLKNQQGMTVIDFAERYNQAEIAKGLKARWQKLYPQTPIVAAPPLKAPTGEPGGQRPAAQQPAAQQPKTKGW</sequence>